<dbReference type="EMBL" id="JAUQSX010000004">
    <property type="protein sequence ID" value="MDO7846424.1"/>
    <property type="molecule type" value="Genomic_DNA"/>
</dbReference>
<dbReference type="RefSeq" id="WP_305011113.1">
    <property type="nucleotide sequence ID" value="NZ_JAUQSX010000004.1"/>
</dbReference>
<keyword evidence="2" id="KW-0732">Signal</keyword>
<protein>
    <submittedName>
        <fullName evidence="3">Uncharacterized protein</fullName>
    </submittedName>
</protein>
<evidence type="ECO:0000313" key="3">
    <source>
        <dbReference type="EMBL" id="MDO7846424.1"/>
    </source>
</evidence>
<evidence type="ECO:0000256" key="1">
    <source>
        <dbReference type="SAM" id="MobiDB-lite"/>
    </source>
</evidence>
<accession>A0ABT9AAM8</accession>
<feature type="region of interest" description="Disordered" evidence="1">
    <location>
        <begin position="22"/>
        <end position="128"/>
    </location>
</feature>
<evidence type="ECO:0000256" key="2">
    <source>
        <dbReference type="SAM" id="SignalP"/>
    </source>
</evidence>
<comment type="caution">
    <text evidence="3">The sequence shown here is derived from an EMBL/GenBank/DDBJ whole genome shotgun (WGS) entry which is preliminary data.</text>
</comment>
<dbReference type="Proteomes" id="UP001167796">
    <property type="component" value="Unassembled WGS sequence"/>
</dbReference>
<keyword evidence="4" id="KW-1185">Reference proteome</keyword>
<feature type="chain" id="PRO_5047099686" evidence="2">
    <location>
        <begin position="19"/>
        <end position="128"/>
    </location>
</feature>
<name>A0ABT9AAM8_9BACT</name>
<proteinExistence type="predicted"/>
<feature type="compositionally biased region" description="Polar residues" evidence="1">
    <location>
        <begin position="59"/>
        <end position="72"/>
    </location>
</feature>
<reference evidence="3" key="1">
    <citation type="submission" date="2023-07" db="EMBL/GenBank/DDBJ databases">
        <authorList>
            <person name="Kim M.K."/>
        </authorList>
    </citation>
    <scope>NUCLEOTIDE SEQUENCE</scope>
    <source>
        <strain evidence="3">M29</strain>
    </source>
</reference>
<feature type="compositionally biased region" description="Basic and acidic residues" evidence="1">
    <location>
        <begin position="94"/>
        <end position="108"/>
    </location>
</feature>
<feature type="compositionally biased region" description="Polar residues" evidence="1">
    <location>
        <begin position="35"/>
        <end position="52"/>
    </location>
</feature>
<organism evidence="3 4">
    <name type="scientific">Hymenobacter mellowenesis</name>
    <dbReference type="NCBI Taxonomy" id="3063995"/>
    <lineage>
        <taxon>Bacteria</taxon>
        <taxon>Pseudomonadati</taxon>
        <taxon>Bacteroidota</taxon>
        <taxon>Cytophagia</taxon>
        <taxon>Cytophagales</taxon>
        <taxon>Hymenobacteraceae</taxon>
        <taxon>Hymenobacter</taxon>
    </lineage>
</organism>
<sequence>MKPFLLVAGLLLSAAAQAQTVPFDPSAPVRGGSQGQTTIPPVNPALNQSTIQGPPDMQRTPTNRDAQMSRPLSNPGGAIIPAGTPELSPTSVPDVREQPIMRDVRPRQSSDIVPSRSRRSSSSNVPRQ</sequence>
<gene>
    <name evidence="3" type="ORF">Q5H92_08655</name>
</gene>
<feature type="signal peptide" evidence="2">
    <location>
        <begin position="1"/>
        <end position="18"/>
    </location>
</feature>
<evidence type="ECO:0000313" key="4">
    <source>
        <dbReference type="Proteomes" id="UP001167796"/>
    </source>
</evidence>